<name>A0A6P3XN74_DINQU</name>
<keyword evidence="2 10" id="KW-0444">Lipid biosynthesis</keyword>
<dbReference type="GO" id="GO:0034626">
    <property type="term" value="P:fatty acid elongation, polyunsaturated fatty acid"/>
    <property type="evidence" value="ECO:0007669"/>
    <property type="project" value="TreeGrafter"/>
</dbReference>
<comment type="catalytic activity">
    <reaction evidence="10">
        <text>a very-long-chain acyl-CoA + malonyl-CoA + H(+) = a very-long-chain 3-oxoacyl-CoA + CO2 + CoA</text>
        <dbReference type="Rhea" id="RHEA:32727"/>
        <dbReference type="ChEBI" id="CHEBI:15378"/>
        <dbReference type="ChEBI" id="CHEBI:16526"/>
        <dbReference type="ChEBI" id="CHEBI:57287"/>
        <dbReference type="ChEBI" id="CHEBI:57384"/>
        <dbReference type="ChEBI" id="CHEBI:90725"/>
        <dbReference type="ChEBI" id="CHEBI:90736"/>
        <dbReference type="EC" id="2.3.1.199"/>
    </reaction>
</comment>
<evidence type="ECO:0000313" key="11">
    <source>
        <dbReference type="Proteomes" id="UP000515204"/>
    </source>
</evidence>
<keyword evidence="4 10" id="KW-0812">Transmembrane</keyword>
<dbReference type="PANTHER" id="PTHR11157">
    <property type="entry name" value="FATTY ACID ACYL TRANSFERASE-RELATED"/>
    <property type="match status" value="1"/>
</dbReference>
<dbReference type="Proteomes" id="UP000515204">
    <property type="component" value="Unplaced"/>
</dbReference>
<feature type="transmembrane region" description="Helical" evidence="10">
    <location>
        <begin position="108"/>
        <end position="131"/>
    </location>
</feature>
<evidence type="ECO:0000313" key="12">
    <source>
        <dbReference type="RefSeq" id="XP_014479692.1"/>
    </source>
</evidence>
<keyword evidence="3 10" id="KW-0808">Transferase</keyword>
<dbReference type="GO" id="GO:0009922">
    <property type="term" value="F:fatty acid elongase activity"/>
    <property type="evidence" value="ECO:0007669"/>
    <property type="project" value="UniProtKB-EC"/>
</dbReference>
<dbReference type="RefSeq" id="XP_014479692.1">
    <property type="nucleotide sequence ID" value="XM_014624206.1"/>
</dbReference>
<keyword evidence="9 10" id="KW-0275">Fatty acid biosynthesis</keyword>
<proteinExistence type="inferred from homology"/>
<reference evidence="12" key="1">
    <citation type="submission" date="2025-08" db="UniProtKB">
        <authorList>
            <consortium name="RefSeq"/>
        </authorList>
    </citation>
    <scope>IDENTIFICATION</scope>
</reference>
<evidence type="ECO:0000256" key="9">
    <source>
        <dbReference type="ARBA" id="ARBA00023160"/>
    </source>
</evidence>
<comment type="similarity">
    <text evidence="10">Belongs to the ELO family.</text>
</comment>
<evidence type="ECO:0000256" key="8">
    <source>
        <dbReference type="ARBA" id="ARBA00023136"/>
    </source>
</evidence>
<dbReference type="GO" id="GO:0030148">
    <property type="term" value="P:sphingolipid biosynthetic process"/>
    <property type="evidence" value="ECO:0007669"/>
    <property type="project" value="TreeGrafter"/>
</dbReference>
<dbReference type="Pfam" id="PF01151">
    <property type="entry name" value="ELO"/>
    <property type="match status" value="1"/>
</dbReference>
<evidence type="ECO:0000256" key="1">
    <source>
        <dbReference type="ARBA" id="ARBA00004141"/>
    </source>
</evidence>
<accession>A0A6P3XN74</accession>
<dbReference type="EC" id="2.3.1.199" evidence="10"/>
<feature type="transmembrane region" description="Helical" evidence="10">
    <location>
        <begin position="143"/>
        <end position="161"/>
    </location>
</feature>
<feature type="transmembrane region" description="Helical" evidence="10">
    <location>
        <begin position="68"/>
        <end position="88"/>
    </location>
</feature>
<comment type="subcellular location">
    <subcellularLocation>
        <location evidence="1">Membrane</location>
        <topology evidence="1">Multi-pass membrane protein</topology>
    </subcellularLocation>
</comment>
<evidence type="ECO:0000256" key="5">
    <source>
        <dbReference type="ARBA" id="ARBA00022832"/>
    </source>
</evidence>
<sequence length="304" mass="34953">MSGIVEWYRDLMDNRHDPRTEGWFLMSGPGPVLTIVATYIYFCAFVGPRYMKDKKPYDLKNTMIAYNLIQVLLSIYLVHEGLIAGWLYDYNFICQPVDYSYNPNPVRMARGVYTYFICKLIELLDTVFFVMRKKNRQISFLHLYHHSLMPICGWIGAKFFAGGHPTLLGVINSFIHVFMYGYYMLSACGPHMQKYLWWKKHLTTMQIVQFAVIFVHNIQMLFTSCNFPKPLSFLLTLNSGMFIYMFGSFYVNNYVKANKQRQEPKNGYAAANGAAANGAATANGVAIAAEFYANMIVTDQIKSD</sequence>
<keyword evidence="11" id="KW-1185">Reference proteome</keyword>
<keyword evidence="7 10" id="KW-0443">Lipid metabolism</keyword>
<feature type="transmembrane region" description="Helical" evidence="10">
    <location>
        <begin position="23"/>
        <end position="47"/>
    </location>
</feature>
<evidence type="ECO:0000256" key="10">
    <source>
        <dbReference type="RuleBase" id="RU361115"/>
    </source>
</evidence>
<dbReference type="PANTHER" id="PTHR11157:SF28">
    <property type="entry name" value="ELONGATION OF VERY LONG CHAIN FATTY ACIDS PROTEIN"/>
    <property type="match status" value="1"/>
</dbReference>
<dbReference type="GO" id="GO:0019367">
    <property type="term" value="P:fatty acid elongation, saturated fatty acid"/>
    <property type="evidence" value="ECO:0007669"/>
    <property type="project" value="TreeGrafter"/>
</dbReference>
<feature type="transmembrane region" description="Helical" evidence="10">
    <location>
        <begin position="167"/>
        <end position="185"/>
    </location>
</feature>
<keyword evidence="5 10" id="KW-0276">Fatty acid metabolism</keyword>
<dbReference type="InterPro" id="IPR002076">
    <property type="entry name" value="ELO_fam"/>
</dbReference>
<dbReference type="OrthoDB" id="434092at2759"/>
<evidence type="ECO:0000256" key="2">
    <source>
        <dbReference type="ARBA" id="ARBA00022516"/>
    </source>
</evidence>
<dbReference type="AlphaFoldDB" id="A0A6P3XN74"/>
<evidence type="ECO:0000256" key="4">
    <source>
        <dbReference type="ARBA" id="ARBA00022692"/>
    </source>
</evidence>
<keyword evidence="8 10" id="KW-0472">Membrane</keyword>
<evidence type="ECO:0000256" key="6">
    <source>
        <dbReference type="ARBA" id="ARBA00022989"/>
    </source>
</evidence>
<feature type="transmembrane region" description="Helical" evidence="10">
    <location>
        <begin position="206"/>
        <end position="224"/>
    </location>
</feature>
<evidence type="ECO:0000256" key="3">
    <source>
        <dbReference type="ARBA" id="ARBA00022679"/>
    </source>
</evidence>
<dbReference type="GeneID" id="106746988"/>
<dbReference type="GO" id="GO:0005789">
    <property type="term" value="C:endoplasmic reticulum membrane"/>
    <property type="evidence" value="ECO:0007669"/>
    <property type="project" value="TreeGrafter"/>
</dbReference>
<dbReference type="GO" id="GO:0034625">
    <property type="term" value="P:fatty acid elongation, monounsaturated fatty acid"/>
    <property type="evidence" value="ECO:0007669"/>
    <property type="project" value="TreeGrafter"/>
</dbReference>
<gene>
    <name evidence="12" type="primary">LOC106746988</name>
</gene>
<keyword evidence="6 10" id="KW-1133">Transmembrane helix</keyword>
<dbReference type="KEGG" id="dqu:106746988"/>
<feature type="transmembrane region" description="Helical" evidence="10">
    <location>
        <begin position="230"/>
        <end position="251"/>
    </location>
</feature>
<evidence type="ECO:0000256" key="7">
    <source>
        <dbReference type="ARBA" id="ARBA00023098"/>
    </source>
</evidence>
<dbReference type="GO" id="GO:0042761">
    <property type="term" value="P:very long-chain fatty acid biosynthetic process"/>
    <property type="evidence" value="ECO:0007669"/>
    <property type="project" value="TreeGrafter"/>
</dbReference>
<protein>
    <recommendedName>
        <fullName evidence="10">Elongation of very long chain fatty acids protein</fullName>
        <ecNumber evidence="10">2.3.1.199</ecNumber>
    </recommendedName>
    <alternativeName>
        <fullName evidence="10">Very-long-chain 3-oxoacyl-CoA synthase</fullName>
    </alternativeName>
</protein>
<organism evidence="11 12">
    <name type="scientific">Dinoponera quadriceps</name>
    <name type="common">South American ant</name>
    <dbReference type="NCBI Taxonomy" id="609295"/>
    <lineage>
        <taxon>Eukaryota</taxon>
        <taxon>Metazoa</taxon>
        <taxon>Ecdysozoa</taxon>
        <taxon>Arthropoda</taxon>
        <taxon>Hexapoda</taxon>
        <taxon>Insecta</taxon>
        <taxon>Pterygota</taxon>
        <taxon>Neoptera</taxon>
        <taxon>Endopterygota</taxon>
        <taxon>Hymenoptera</taxon>
        <taxon>Apocrita</taxon>
        <taxon>Aculeata</taxon>
        <taxon>Formicoidea</taxon>
        <taxon>Formicidae</taxon>
        <taxon>Ponerinae</taxon>
        <taxon>Ponerini</taxon>
        <taxon>Dinoponera</taxon>
    </lineage>
</organism>